<dbReference type="EMBL" id="MU001498">
    <property type="protein sequence ID" value="KAF2446045.1"/>
    <property type="molecule type" value="Genomic_DNA"/>
</dbReference>
<evidence type="ECO:0000256" key="2">
    <source>
        <dbReference type="ARBA" id="ARBA00008300"/>
    </source>
</evidence>
<evidence type="ECO:0000256" key="3">
    <source>
        <dbReference type="ARBA" id="ARBA00022677"/>
    </source>
</evidence>
<dbReference type="Pfam" id="PF10230">
    <property type="entry name" value="LIDHydrolase"/>
    <property type="match status" value="1"/>
</dbReference>
<protein>
    <submittedName>
        <fullName evidence="5">Uncharacterized protein</fullName>
    </submittedName>
</protein>
<sequence length="346" mass="38312">MTPPLPASQIHLHDPSPTQTKRAYIIYFITGNPGLIEYYRTFLTHLYGLLTQSSPPSTSFHVFGRSLSGFEASTSTTEKKDDNLPFSLQEQISRSQAALEKLVRDVREKDGVQDVRVILIGHSVGSFILLEVIRRVREKATIDGEAVRIAGGVCLFPTVTHIAKSDSGKRATPLLTLPHSPLIASTLAQVLTSLLPLSILTILIQKLLSFPPSAAHTTASFVKSPHGVHQALHMARDEMREITEDAWSTEIWGLSNPSSPSQTYPPPTLRFLFAQNDHWVADHTRDDLIAARGRSRAGEGDEAWKPVMEIDTSEGWEHGFCIRQSVHVAERVGGWVKEMVERDAAQ</sequence>
<keyword evidence="6" id="KW-1185">Reference proteome</keyword>
<dbReference type="GO" id="GO:0016298">
    <property type="term" value="F:lipase activity"/>
    <property type="evidence" value="ECO:0007669"/>
    <property type="project" value="InterPro"/>
</dbReference>
<dbReference type="PANTHER" id="PTHR13390:SF0">
    <property type="entry name" value="LIPID DROPLET-ASSOCIATED HYDROLASE"/>
    <property type="match status" value="1"/>
</dbReference>
<comment type="subcellular location">
    <subcellularLocation>
        <location evidence="1">Lipid droplet</location>
    </subcellularLocation>
</comment>
<accession>A0A9P4UDD1</accession>
<evidence type="ECO:0000256" key="4">
    <source>
        <dbReference type="ARBA" id="ARBA00022801"/>
    </source>
</evidence>
<proteinExistence type="inferred from homology"/>
<dbReference type="InterPro" id="IPR029058">
    <property type="entry name" value="AB_hydrolase_fold"/>
</dbReference>
<comment type="caution">
    <text evidence="5">The sequence shown here is derived from an EMBL/GenBank/DDBJ whole genome shotgun (WGS) entry which is preliminary data.</text>
</comment>
<evidence type="ECO:0000256" key="1">
    <source>
        <dbReference type="ARBA" id="ARBA00004502"/>
    </source>
</evidence>
<dbReference type="Gene3D" id="3.40.50.1820">
    <property type="entry name" value="alpha/beta hydrolase"/>
    <property type="match status" value="1"/>
</dbReference>
<dbReference type="PANTHER" id="PTHR13390">
    <property type="entry name" value="LIPASE"/>
    <property type="match status" value="1"/>
</dbReference>
<organism evidence="5 6">
    <name type="scientific">Karstenula rhodostoma CBS 690.94</name>
    <dbReference type="NCBI Taxonomy" id="1392251"/>
    <lineage>
        <taxon>Eukaryota</taxon>
        <taxon>Fungi</taxon>
        <taxon>Dikarya</taxon>
        <taxon>Ascomycota</taxon>
        <taxon>Pezizomycotina</taxon>
        <taxon>Dothideomycetes</taxon>
        <taxon>Pleosporomycetidae</taxon>
        <taxon>Pleosporales</taxon>
        <taxon>Massarineae</taxon>
        <taxon>Didymosphaeriaceae</taxon>
        <taxon>Karstenula</taxon>
    </lineage>
</organism>
<keyword evidence="4" id="KW-0378">Hydrolase</keyword>
<keyword evidence="3" id="KW-0551">Lipid droplet</keyword>
<dbReference type="OrthoDB" id="448051at2759"/>
<comment type="similarity">
    <text evidence="2">Belongs to the AB hydrolase superfamily. LDAH family.</text>
</comment>
<dbReference type="InterPro" id="IPR019363">
    <property type="entry name" value="LDAH"/>
</dbReference>
<evidence type="ECO:0000313" key="5">
    <source>
        <dbReference type="EMBL" id="KAF2446045.1"/>
    </source>
</evidence>
<dbReference type="SUPFAM" id="SSF53474">
    <property type="entry name" value="alpha/beta-Hydrolases"/>
    <property type="match status" value="1"/>
</dbReference>
<dbReference type="AlphaFoldDB" id="A0A9P4UDD1"/>
<name>A0A9P4UDD1_9PLEO</name>
<dbReference type="GO" id="GO:0005811">
    <property type="term" value="C:lipid droplet"/>
    <property type="evidence" value="ECO:0007669"/>
    <property type="project" value="UniProtKB-SubCell"/>
</dbReference>
<dbReference type="Proteomes" id="UP000799764">
    <property type="component" value="Unassembled WGS sequence"/>
</dbReference>
<evidence type="ECO:0000313" key="6">
    <source>
        <dbReference type="Proteomes" id="UP000799764"/>
    </source>
</evidence>
<dbReference type="GO" id="GO:0019915">
    <property type="term" value="P:lipid storage"/>
    <property type="evidence" value="ECO:0007669"/>
    <property type="project" value="InterPro"/>
</dbReference>
<gene>
    <name evidence="5" type="ORF">P171DRAFT_251282</name>
</gene>
<reference evidence="5" key="1">
    <citation type="journal article" date="2020" name="Stud. Mycol.">
        <title>101 Dothideomycetes genomes: a test case for predicting lifestyles and emergence of pathogens.</title>
        <authorList>
            <person name="Haridas S."/>
            <person name="Albert R."/>
            <person name="Binder M."/>
            <person name="Bloem J."/>
            <person name="Labutti K."/>
            <person name="Salamov A."/>
            <person name="Andreopoulos B."/>
            <person name="Baker S."/>
            <person name="Barry K."/>
            <person name="Bills G."/>
            <person name="Bluhm B."/>
            <person name="Cannon C."/>
            <person name="Castanera R."/>
            <person name="Culley D."/>
            <person name="Daum C."/>
            <person name="Ezra D."/>
            <person name="Gonzalez J."/>
            <person name="Henrissat B."/>
            <person name="Kuo A."/>
            <person name="Liang C."/>
            <person name="Lipzen A."/>
            <person name="Lutzoni F."/>
            <person name="Magnuson J."/>
            <person name="Mondo S."/>
            <person name="Nolan M."/>
            <person name="Ohm R."/>
            <person name="Pangilinan J."/>
            <person name="Park H.-J."/>
            <person name="Ramirez L."/>
            <person name="Alfaro M."/>
            <person name="Sun H."/>
            <person name="Tritt A."/>
            <person name="Yoshinaga Y."/>
            <person name="Zwiers L.-H."/>
            <person name="Turgeon B."/>
            <person name="Goodwin S."/>
            <person name="Spatafora J."/>
            <person name="Crous P."/>
            <person name="Grigoriev I."/>
        </authorList>
    </citation>
    <scope>NUCLEOTIDE SEQUENCE</scope>
    <source>
        <strain evidence="5">CBS 690.94</strain>
    </source>
</reference>